<feature type="transmembrane region" description="Helical" evidence="9">
    <location>
        <begin position="250"/>
        <end position="275"/>
    </location>
</feature>
<keyword evidence="2 9" id="KW-0813">Transport</keyword>
<dbReference type="STRING" id="1416806.CAL12_08110"/>
<evidence type="ECO:0000256" key="9">
    <source>
        <dbReference type="RuleBase" id="RU363032"/>
    </source>
</evidence>
<dbReference type="GO" id="GO:0005886">
    <property type="term" value="C:plasma membrane"/>
    <property type="evidence" value="ECO:0007669"/>
    <property type="project" value="UniProtKB-SubCell"/>
</dbReference>
<feature type="transmembrane region" description="Helical" evidence="9">
    <location>
        <begin position="154"/>
        <end position="178"/>
    </location>
</feature>
<keyword evidence="4 9" id="KW-0812">Transmembrane</keyword>
<keyword evidence="7 9" id="KW-1133">Transmembrane helix</keyword>
<feature type="transmembrane region" description="Helical" evidence="9">
    <location>
        <begin position="206"/>
        <end position="230"/>
    </location>
</feature>
<evidence type="ECO:0000256" key="7">
    <source>
        <dbReference type="ARBA" id="ARBA00022989"/>
    </source>
</evidence>
<dbReference type="Pfam" id="PF00528">
    <property type="entry name" value="BPD_transp_1"/>
    <property type="match status" value="1"/>
</dbReference>
<sequence>MPLIVLLWTDVALYLIVVAVLAYGWHVRRTPTLRSTWLRVAHDGPAMCAAAVLAVFAVVGLLDSVHYRPRLPPLPDAAAGAPVAYAPSTKSLLDTLLAGTVLTRPEKTYSAPLAARQFTKETMLVDGQPVRDFPRLRAGAAHLKNPDIERWPDVAWRAGAGLAGGVVTALAIGGVLGLGLGRRRASWRAGLRDLVRGDTDIRWRPMYVTLCALCVLGGLLAGLATGYHPLGTDRTGNDVLWQAIKSVRTALVIGSLTTLSMLPPALGFGIAAGYFKGKVDDAITYLYTTLTSIPGVLLVAACVLMMQVYIDNNPTRFPTSAERADLRLFLLCLILGLTGWAGLCRLVRAEVLKLRELEYVQAARAFGVSKWGIMRRHLVPNVMHIVLITVVLEFSSLVLYEAVLSYLGIGVDPSMNSYGSMINSARLEMSMDPMIWWNLLTAFVFMLALVLSANLFADGVRAAFDPRARKFRARRTPVLAPPPTGGLFAISPVAAEGREVTRQQGDRQ</sequence>
<dbReference type="Gene3D" id="1.10.3720.10">
    <property type="entry name" value="MetI-like"/>
    <property type="match status" value="1"/>
</dbReference>
<dbReference type="KEGG" id="bgv:CAL12_08110"/>
<dbReference type="InterPro" id="IPR035906">
    <property type="entry name" value="MetI-like_sf"/>
</dbReference>
<evidence type="ECO:0000256" key="4">
    <source>
        <dbReference type="ARBA" id="ARBA00022692"/>
    </source>
</evidence>
<evidence type="ECO:0000256" key="6">
    <source>
        <dbReference type="ARBA" id="ARBA00022927"/>
    </source>
</evidence>
<evidence type="ECO:0000256" key="3">
    <source>
        <dbReference type="ARBA" id="ARBA00022475"/>
    </source>
</evidence>
<dbReference type="OrthoDB" id="9783218at2"/>
<dbReference type="GO" id="GO:0015833">
    <property type="term" value="P:peptide transport"/>
    <property type="evidence" value="ECO:0007669"/>
    <property type="project" value="UniProtKB-KW"/>
</dbReference>
<evidence type="ECO:0000313" key="12">
    <source>
        <dbReference type="Proteomes" id="UP000194151"/>
    </source>
</evidence>
<dbReference type="InterPro" id="IPR000515">
    <property type="entry name" value="MetI-like"/>
</dbReference>
<evidence type="ECO:0000259" key="10">
    <source>
        <dbReference type="PROSITE" id="PS50928"/>
    </source>
</evidence>
<dbReference type="GO" id="GO:0055085">
    <property type="term" value="P:transmembrane transport"/>
    <property type="evidence" value="ECO:0007669"/>
    <property type="project" value="InterPro"/>
</dbReference>
<keyword evidence="6" id="KW-0653">Protein transport</keyword>
<comment type="subcellular location">
    <subcellularLocation>
        <location evidence="1 9">Cell membrane</location>
        <topology evidence="1 9">Multi-pass membrane protein</topology>
    </subcellularLocation>
</comment>
<feature type="transmembrane region" description="Helical" evidence="9">
    <location>
        <begin position="46"/>
        <end position="67"/>
    </location>
</feature>
<feature type="domain" description="ABC transmembrane type-1" evidence="10">
    <location>
        <begin position="247"/>
        <end position="457"/>
    </location>
</feature>
<evidence type="ECO:0000256" key="5">
    <source>
        <dbReference type="ARBA" id="ARBA00022856"/>
    </source>
</evidence>
<gene>
    <name evidence="11" type="ORF">CAL12_08110</name>
</gene>
<comment type="similarity">
    <text evidence="9">Belongs to the binding-protein-dependent transport system permease family.</text>
</comment>
<dbReference type="EMBL" id="CP021108">
    <property type="protein sequence ID" value="ARP80806.1"/>
    <property type="molecule type" value="Genomic_DNA"/>
</dbReference>
<dbReference type="CDD" id="cd06261">
    <property type="entry name" value="TM_PBP2"/>
    <property type="match status" value="1"/>
</dbReference>
<dbReference type="GO" id="GO:0015031">
    <property type="term" value="P:protein transport"/>
    <property type="evidence" value="ECO:0007669"/>
    <property type="project" value="UniProtKB-KW"/>
</dbReference>
<dbReference type="PANTHER" id="PTHR43386">
    <property type="entry name" value="OLIGOPEPTIDE TRANSPORT SYSTEM PERMEASE PROTEIN APPC"/>
    <property type="match status" value="1"/>
</dbReference>
<feature type="transmembrane region" description="Helical" evidence="9">
    <location>
        <begin position="326"/>
        <end position="347"/>
    </location>
</feature>
<feature type="transmembrane region" description="Helical" evidence="9">
    <location>
        <begin position="385"/>
        <end position="409"/>
    </location>
</feature>
<feature type="transmembrane region" description="Helical" evidence="9">
    <location>
        <begin position="6"/>
        <end position="25"/>
    </location>
</feature>
<keyword evidence="8 9" id="KW-0472">Membrane</keyword>
<evidence type="ECO:0000256" key="2">
    <source>
        <dbReference type="ARBA" id="ARBA00022448"/>
    </source>
</evidence>
<protein>
    <submittedName>
        <fullName evidence="11">Peptide ABC transporter permease</fullName>
    </submittedName>
</protein>
<dbReference type="SUPFAM" id="SSF161098">
    <property type="entry name" value="MetI-like"/>
    <property type="match status" value="1"/>
</dbReference>
<evidence type="ECO:0000313" key="11">
    <source>
        <dbReference type="EMBL" id="ARP80806.1"/>
    </source>
</evidence>
<dbReference type="PANTHER" id="PTHR43386:SF24">
    <property type="entry name" value="OLIGOPEPTIDE TRANSPORT SYSTEM PERMEASE PROTEIN AMID"/>
    <property type="match status" value="1"/>
</dbReference>
<feature type="transmembrane region" description="Helical" evidence="9">
    <location>
        <begin position="282"/>
        <end position="306"/>
    </location>
</feature>
<accession>A0A1W6YI82</accession>
<evidence type="ECO:0000256" key="8">
    <source>
        <dbReference type="ARBA" id="ARBA00023136"/>
    </source>
</evidence>
<dbReference type="InterPro" id="IPR050366">
    <property type="entry name" value="BP-dependent_transpt_permease"/>
</dbReference>
<keyword evidence="12" id="KW-1185">Reference proteome</keyword>
<dbReference type="Proteomes" id="UP000194151">
    <property type="component" value="Chromosome"/>
</dbReference>
<evidence type="ECO:0000256" key="1">
    <source>
        <dbReference type="ARBA" id="ARBA00004651"/>
    </source>
</evidence>
<dbReference type="PROSITE" id="PS50928">
    <property type="entry name" value="ABC_TM1"/>
    <property type="match status" value="1"/>
</dbReference>
<dbReference type="RefSeq" id="WP_086064026.1">
    <property type="nucleotide sequence ID" value="NZ_CP021108.1"/>
</dbReference>
<reference evidence="11 12" key="1">
    <citation type="submission" date="2017-05" db="EMBL/GenBank/DDBJ databases">
        <title>Complete and WGS of Bordetella genogroups.</title>
        <authorList>
            <person name="Spilker T."/>
            <person name="LiPuma J."/>
        </authorList>
    </citation>
    <scope>NUCLEOTIDE SEQUENCE [LARGE SCALE GENOMIC DNA]</scope>
    <source>
        <strain evidence="11 12">AU19157</strain>
    </source>
</reference>
<dbReference type="AlphaFoldDB" id="A0A1W6YI82"/>
<feature type="transmembrane region" description="Helical" evidence="9">
    <location>
        <begin position="435"/>
        <end position="457"/>
    </location>
</feature>
<name>A0A1W6YI82_9BORD</name>
<proteinExistence type="inferred from homology"/>
<keyword evidence="5" id="KW-0571">Peptide transport</keyword>
<organism evidence="11 12">
    <name type="scientific">Bordetella genomosp. 8</name>
    <dbReference type="NCBI Taxonomy" id="1416806"/>
    <lineage>
        <taxon>Bacteria</taxon>
        <taxon>Pseudomonadati</taxon>
        <taxon>Pseudomonadota</taxon>
        <taxon>Betaproteobacteria</taxon>
        <taxon>Burkholderiales</taxon>
        <taxon>Alcaligenaceae</taxon>
        <taxon>Bordetella</taxon>
    </lineage>
</organism>
<keyword evidence="3" id="KW-1003">Cell membrane</keyword>